<name>A0ABT4XIS2_9PSED</name>
<sequence length="150" mass="16571">MGELRRAEASGAGGLYERLLQRLSVALDEADSLARLSPASPDELELRDLTSAELEFIRAYMDHDLNWLRGWHAAAEELAVIERWPARAAKISRATTRSVGKPLGKIKPLLKRRVQLCCALCGAVVRWRPGQGVQACSSCGSQLFRASDQR</sequence>
<comment type="caution">
    <text evidence="1">The sequence shown here is derived from an EMBL/GenBank/DDBJ whole genome shotgun (WGS) entry which is preliminary data.</text>
</comment>
<keyword evidence="2" id="KW-1185">Reference proteome</keyword>
<organism evidence="1 2">
    <name type="scientific">Pseudomonas aestuarii</name>
    <dbReference type="NCBI Taxonomy" id="3018340"/>
    <lineage>
        <taxon>Bacteria</taxon>
        <taxon>Pseudomonadati</taxon>
        <taxon>Pseudomonadota</taxon>
        <taxon>Gammaproteobacteria</taxon>
        <taxon>Pseudomonadales</taxon>
        <taxon>Pseudomonadaceae</taxon>
        <taxon>Pseudomonas</taxon>
    </lineage>
</organism>
<evidence type="ECO:0000313" key="2">
    <source>
        <dbReference type="Proteomes" id="UP001212042"/>
    </source>
</evidence>
<dbReference type="EMBL" id="JAQJZJ010000008">
    <property type="protein sequence ID" value="MDA7088098.1"/>
    <property type="molecule type" value="Genomic_DNA"/>
</dbReference>
<accession>A0ABT4XIS2</accession>
<dbReference type="RefSeq" id="WP_271348961.1">
    <property type="nucleotide sequence ID" value="NZ_JAQJZJ010000008.1"/>
</dbReference>
<evidence type="ECO:0008006" key="3">
    <source>
        <dbReference type="Google" id="ProtNLM"/>
    </source>
</evidence>
<protein>
    <recommendedName>
        <fullName evidence="3">Zinc ribbon domain-containing protein</fullName>
    </recommendedName>
</protein>
<gene>
    <name evidence="1" type="ORF">PH586_17050</name>
</gene>
<proteinExistence type="predicted"/>
<evidence type="ECO:0000313" key="1">
    <source>
        <dbReference type="EMBL" id="MDA7088098.1"/>
    </source>
</evidence>
<dbReference type="Proteomes" id="UP001212042">
    <property type="component" value="Unassembled WGS sequence"/>
</dbReference>
<reference evidence="1 2" key="1">
    <citation type="submission" date="2023-01" db="EMBL/GenBank/DDBJ databases">
        <title>Pseudomonas SA3-5T sp. nov., isolated from tidal flat sediment.</title>
        <authorList>
            <person name="Kim H.S."/>
            <person name="Kim J.-S."/>
            <person name="Suh M.K."/>
            <person name="Eom M.K."/>
            <person name="Lee J.-S."/>
        </authorList>
    </citation>
    <scope>NUCLEOTIDE SEQUENCE [LARGE SCALE GENOMIC DNA]</scope>
    <source>
        <strain evidence="1 2">SA3-5</strain>
    </source>
</reference>